<feature type="compositionally biased region" description="Polar residues" evidence="1">
    <location>
        <begin position="158"/>
        <end position="178"/>
    </location>
</feature>
<dbReference type="PANTHER" id="PTHR47219:SF15">
    <property type="entry name" value="TBC1 DOMAIN FAMILY MEMBER 12 ISOFORM X1"/>
    <property type="match status" value="1"/>
</dbReference>
<dbReference type="SMART" id="SM00164">
    <property type="entry name" value="TBC"/>
    <property type="match status" value="1"/>
</dbReference>
<dbReference type="InterPro" id="IPR053949">
    <property type="entry name" value="SBE2/SBE22_M"/>
</dbReference>
<dbReference type="InterPro" id="IPR000195">
    <property type="entry name" value="Rab-GAP-TBC_dom"/>
</dbReference>
<feature type="compositionally biased region" description="Basic residues" evidence="1">
    <location>
        <begin position="341"/>
        <end position="350"/>
    </location>
</feature>
<dbReference type="Proteomes" id="UP000023758">
    <property type="component" value="Unassembled WGS sequence"/>
</dbReference>
<dbReference type="GO" id="GO:0031267">
    <property type="term" value="F:small GTPase binding"/>
    <property type="evidence" value="ECO:0007669"/>
    <property type="project" value="TreeGrafter"/>
</dbReference>
<name>A0A022VTB3_TRIRU</name>
<dbReference type="Pfam" id="PF00566">
    <property type="entry name" value="RabGAP-TBC"/>
    <property type="match status" value="1"/>
</dbReference>
<feature type="compositionally biased region" description="Basic and acidic residues" evidence="1">
    <location>
        <begin position="292"/>
        <end position="303"/>
    </location>
</feature>
<evidence type="ECO:0000313" key="3">
    <source>
        <dbReference type="EMBL" id="EZF49497.1"/>
    </source>
</evidence>
<evidence type="ECO:0000256" key="1">
    <source>
        <dbReference type="SAM" id="MobiDB-lite"/>
    </source>
</evidence>
<feature type="compositionally biased region" description="Low complexity" evidence="1">
    <location>
        <begin position="197"/>
        <end position="224"/>
    </location>
</feature>
<dbReference type="InterPro" id="IPR035969">
    <property type="entry name" value="Rab-GAP_TBC_sf"/>
</dbReference>
<dbReference type="PANTHER" id="PTHR47219">
    <property type="entry name" value="RAB GTPASE-ACTIVATING PROTEIN 1-LIKE"/>
    <property type="match status" value="1"/>
</dbReference>
<dbReference type="Gene3D" id="1.10.472.80">
    <property type="entry name" value="Ypt/Rab-GAP domain of gyp1p, domain 3"/>
    <property type="match status" value="1"/>
</dbReference>
<dbReference type="Pfam" id="PF22874">
    <property type="entry name" value="SBE2_M"/>
    <property type="match status" value="1"/>
</dbReference>
<dbReference type="AlphaFoldDB" id="A0A022VTB3"/>
<reference evidence="3" key="1">
    <citation type="submission" date="2014-02" db="EMBL/GenBank/DDBJ databases">
        <title>The Genome Sequence of Trichophyton rubrum (morphotype fischeri) CBS 288.86.</title>
        <authorList>
            <consortium name="The Broad Institute Genomics Platform"/>
            <person name="Cuomo C.A."/>
            <person name="White T.C."/>
            <person name="Graser Y."/>
            <person name="Martinez-Rossi N."/>
            <person name="Heitman J."/>
            <person name="Young S.K."/>
            <person name="Zeng Q."/>
            <person name="Gargeya S."/>
            <person name="Abouelleil A."/>
            <person name="Alvarado L."/>
            <person name="Chapman S.B."/>
            <person name="Gainer-Dewar J."/>
            <person name="Goldberg J."/>
            <person name="Griggs A."/>
            <person name="Gujja S."/>
            <person name="Hansen M."/>
            <person name="Howarth C."/>
            <person name="Imamovic A."/>
            <person name="Larimer J."/>
            <person name="Martinez D."/>
            <person name="Murphy C."/>
            <person name="Pearson M.D."/>
            <person name="Persinoti G."/>
            <person name="Poon T."/>
            <person name="Priest M."/>
            <person name="Roberts A.D."/>
            <person name="Saif S."/>
            <person name="Shea T.D."/>
            <person name="Sykes S.N."/>
            <person name="Wortman J."/>
            <person name="Nusbaum C."/>
            <person name="Birren B."/>
        </authorList>
    </citation>
    <scope>NUCLEOTIDE SEQUENCE [LARGE SCALE GENOMIC DNA]</scope>
    <source>
        <strain evidence="3">CBS 288.86</strain>
    </source>
</reference>
<feature type="compositionally biased region" description="Low complexity" evidence="1">
    <location>
        <begin position="139"/>
        <end position="149"/>
    </location>
</feature>
<feature type="region of interest" description="Disordered" evidence="1">
    <location>
        <begin position="64"/>
        <end position="380"/>
    </location>
</feature>
<dbReference type="PROSITE" id="PS50086">
    <property type="entry name" value="TBC_RABGAP"/>
    <property type="match status" value="1"/>
</dbReference>
<feature type="region of interest" description="Disordered" evidence="1">
    <location>
        <begin position="1"/>
        <end position="38"/>
    </location>
</feature>
<sequence length="827" mass="91159">MSTISAAVPDSPPDLSGSKSSKSSSFHTSSHQSNPDGVFADISNFEDIALEDDLVAQFGSDALDHRHFDQGPYPVRSTSVPGKKQSLRHKQHHPKSLHSKNPEAVARTKSNTAVMTMRDLTGPASRQSSGVGGPHGSHHAATTHNNNNNGTYGRRGFAQSTPHVNGMNQSMQALSIQPPSGRRALSSTSDPSLLLAPSRSRQKQQQQQQQQQQSRSPSPSGSGRSRSRSRPPPPFARGDSGVSGPSTASISRPPSRQPSRKSVKELEEEYHDSDEDLPEDATLWNVPISPRPQDERPRGRDSSRSQSRSPGPRPIPLHDSAPQLPSSRSTSPPPGSATPKYRPKHRRGRSRSMGPSPRVSRGIASPAPSPDRRGPKANTWNVVMSELSEEARIITEALEFHADEAARDHEARVQAGLKPRPVPSGKRASGGMIELPPLQRPNIMIDPLPISKEKEKVLSRTRPSWLPPKDQKEEKKHLKEYKRMMALSREADKRRAAEEASAQCKRDDTRKMLQRIWDDYVFPDWDRVIAEPRTRELWWRGITPRSRGAVWQRAIGNELALTEESFVKALERAEQLRSKTGDGYKWAHERFAAIRKDAASAFPALNVFAEGGPLHDSLVQVLDAYAMYRSDVGYIHGLHTIAAVLLLQLHTASAAFLTLANALNRPVALAFLTSDPGATARAYSLASATLRLKFPRLSTHLCENLCLSDSQIWEPMFRSLFTNGLDVDHVSRIWDCWVFEGDRILFRAGVAVLGCLETQLLGLVPGEEGQRGAVDVLGWGSKRLMRRGRSRSASDTSSEAAAESKLYWSLGTQGTDAFMQLVREAGR</sequence>
<evidence type="ECO:0000259" key="2">
    <source>
        <dbReference type="PROSITE" id="PS50086"/>
    </source>
</evidence>
<feature type="compositionally biased region" description="Acidic residues" evidence="1">
    <location>
        <begin position="266"/>
        <end position="279"/>
    </location>
</feature>
<feature type="compositionally biased region" description="Low complexity" evidence="1">
    <location>
        <begin position="13"/>
        <end position="33"/>
    </location>
</feature>
<dbReference type="Gene3D" id="1.10.8.270">
    <property type="entry name" value="putative rabgap domain of human tbc1 domain family member 14 like domains"/>
    <property type="match status" value="1"/>
</dbReference>
<accession>A0A022VTB3</accession>
<feature type="region of interest" description="Disordered" evidence="1">
    <location>
        <begin position="417"/>
        <end position="439"/>
    </location>
</feature>
<feature type="domain" description="Rab-GAP TBC" evidence="2">
    <location>
        <begin position="541"/>
        <end position="741"/>
    </location>
</feature>
<proteinExistence type="predicted"/>
<organism evidence="3">
    <name type="scientific">Trichophyton rubrum CBS 288.86</name>
    <dbReference type="NCBI Taxonomy" id="1215330"/>
    <lineage>
        <taxon>Eukaryota</taxon>
        <taxon>Fungi</taxon>
        <taxon>Dikarya</taxon>
        <taxon>Ascomycota</taxon>
        <taxon>Pezizomycotina</taxon>
        <taxon>Eurotiomycetes</taxon>
        <taxon>Eurotiomycetidae</taxon>
        <taxon>Onygenales</taxon>
        <taxon>Arthrodermataceae</taxon>
        <taxon>Trichophyton</taxon>
    </lineage>
</organism>
<dbReference type="OrthoDB" id="289721at2759"/>
<dbReference type="FunFam" id="1.10.10.750:FF:000013">
    <property type="entry name" value="Similar to TBC domain protein"/>
    <property type="match status" value="1"/>
</dbReference>
<feature type="compositionally biased region" description="Basic residues" evidence="1">
    <location>
        <begin position="85"/>
        <end position="98"/>
    </location>
</feature>
<dbReference type="EMBL" id="KK207901">
    <property type="protein sequence ID" value="EZF49497.1"/>
    <property type="molecule type" value="Genomic_DNA"/>
</dbReference>
<dbReference type="FunFam" id="1.10.8.270:FF:000034">
    <property type="entry name" value="TBC (Tre-2/Bub2/Cdc16) domain family"/>
    <property type="match status" value="1"/>
</dbReference>
<protein>
    <recommendedName>
        <fullName evidence="2">Rab-GAP TBC domain-containing protein</fullName>
    </recommendedName>
</protein>
<dbReference type="GO" id="GO:0005096">
    <property type="term" value="F:GTPase activator activity"/>
    <property type="evidence" value="ECO:0007669"/>
    <property type="project" value="TreeGrafter"/>
</dbReference>
<gene>
    <name evidence="3" type="ORF">H103_06888</name>
</gene>
<feature type="compositionally biased region" description="Low complexity" evidence="1">
    <location>
        <begin position="351"/>
        <end position="362"/>
    </location>
</feature>
<dbReference type="Gene3D" id="1.10.10.750">
    <property type="entry name" value="Ypt/Rab-GAP domain of gyp1p, domain 1"/>
    <property type="match status" value="1"/>
</dbReference>
<dbReference type="SUPFAM" id="SSF47923">
    <property type="entry name" value="Ypt/Rab-GAP domain of gyp1p"/>
    <property type="match status" value="2"/>
</dbReference>
<dbReference type="HOGENOM" id="CLU_009825_0_0_1"/>
<dbReference type="InterPro" id="IPR050302">
    <property type="entry name" value="Rab_GAP_TBC_domain"/>
</dbReference>